<gene>
    <name evidence="8" type="ORF">CMN54_04155</name>
</gene>
<name>A0A2D6YHJ1_9DELT</name>
<dbReference type="InterPro" id="IPR000889">
    <property type="entry name" value="Glutathione_peroxidase"/>
</dbReference>
<feature type="signal peptide" evidence="6">
    <location>
        <begin position="1"/>
        <end position="19"/>
    </location>
</feature>
<evidence type="ECO:0000256" key="3">
    <source>
        <dbReference type="ARBA" id="ARBA00023002"/>
    </source>
</evidence>
<reference evidence="9" key="1">
    <citation type="submission" date="2017-09" db="EMBL/GenBank/DDBJ databases">
        <title>The Reconstruction of 2,631 Draft Metagenome-Assembled Genomes from the Global Oceans.</title>
        <authorList>
            <person name="Tully B.J."/>
            <person name="Graham E.D."/>
            <person name="Heidelberg J.F."/>
        </authorList>
    </citation>
    <scope>NUCLEOTIDE SEQUENCE [LARGE SCALE GENOMIC DNA]</scope>
</reference>
<dbReference type="PROSITE" id="PS51355">
    <property type="entry name" value="GLUTATHIONE_PEROXID_3"/>
    <property type="match status" value="1"/>
</dbReference>
<dbReference type="CDD" id="cd00340">
    <property type="entry name" value="GSH_Peroxidase"/>
    <property type="match status" value="1"/>
</dbReference>
<feature type="active site" evidence="4">
    <location>
        <position position="54"/>
    </location>
</feature>
<keyword evidence="2 5" id="KW-0575">Peroxidase</keyword>
<feature type="domain" description="Thioredoxin" evidence="7">
    <location>
        <begin position="16"/>
        <end position="177"/>
    </location>
</feature>
<dbReference type="Proteomes" id="UP000226525">
    <property type="component" value="Unassembled WGS sequence"/>
</dbReference>
<dbReference type="Gene3D" id="3.40.30.10">
    <property type="entry name" value="Glutaredoxin"/>
    <property type="match status" value="1"/>
</dbReference>
<protein>
    <recommendedName>
        <fullName evidence="5">Glutathione peroxidase</fullName>
    </recommendedName>
</protein>
<dbReference type="AlphaFoldDB" id="A0A2D6YHJ1"/>
<dbReference type="PROSITE" id="PS51352">
    <property type="entry name" value="THIOREDOXIN_2"/>
    <property type="match status" value="1"/>
</dbReference>
<evidence type="ECO:0000313" key="8">
    <source>
        <dbReference type="EMBL" id="MAH62638.1"/>
    </source>
</evidence>
<dbReference type="GO" id="GO:0034599">
    <property type="term" value="P:cellular response to oxidative stress"/>
    <property type="evidence" value="ECO:0007669"/>
    <property type="project" value="TreeGrafter"/>
</dbReference>
<keyword evidence="6" id="KW-0732">Signal</keyword>
<organism evidence="8 9">
    <name type="scientific">SAR324 cluster bacterium</name>
    <dbReference type="NCBI Taxonomy" id="2024889"/>
    <lineage>
        <taxon>Bacteria</taxon>
        <taxon>Deltaproteobacteria</taxon>
        <taxon>SAR324 cluster</taxon>
    </lineage>
</organism>
<dbReference type="InterPro" id="IPR029759">
    <property type="entry name" value="GPX_AS"/>
</dbReference>
<dbReference type="PRINTS" id="PR01011">
    <property type="entry name" value="GLUTPROXDASE"/>
</dbReference>
<evidence type="ECO:0000256" key="1">
    <source>
        <dbReference type="ARBA" id="ARBA00006926"/>
    </source>
</evidence>
<dbReference type="PROSITE" id="PS00460">
    <property type="entry name" value="GLUTATHIONE_PEROXID_1"/>
    <property type="match status" value="1"/>
</dbReference>
<dbReference type="InterPro" id="IPR013766">
    <property type="entry name" value="Thioredoxin_domain"/>
</dbReference>
<evidence type="ECO:0000313" key="9">
    <source>
        <dbReference type="Proteomes" id="UP000226525"/>
    </source>
</evidence>
<dbReference type="EMBL" id="NZEX01000043">
    <property type="protein sequence ID" value="MAH62638.1"/>
    <property type="molecule type" value="Genomic_DNA"/>
</dbReference>
<comment type="similarity">
    <text evidence="1 5">Belongs to the glutathione peroxidase family.</text>
</comment>
<dbReference type="PIRSF" id="PIRSF000303">
    <property type="entry name" value="Glutathion_perox"/>
    <property type="match status" value="1"/>
</dbReference>
<sequence length="177" mass="20090">MRLLLSALFLWVTVANVSAENLFKLTATDIDGSNLPLSKFQGKVVLVVNTASRCGFTPQYKAMEEVFQKYQNQGFVVLGFPSNDFYQELSSNEEIKEFCEGYRISFPLFASSSVTGFNKQPVYKFLTNSSAYRAMLGEVRWNFEKFLVDRKGQVIARYPSTVSPNHPQLLSDIEKLL</sequence>
<evidence type="ECO:0000259" key="7">
    <source>
        <dbReference type="PROSITE" id="PS51352"/>
    </source>
</evidence>
<evidence type="ECO:0000256" key="4">
    <source>
        <dbReference type="PIRSR" id="PIRSR000303-1"/>
    </source>
</evidence>
<dbReference type="Pfam" id="PF00255">
    <property type="entry name" value="GSHPx"/>
    <property type="match status" value="1"/>
</dbReference>
<evidence type="ECO:0000256" key="6">
    <source>
        <dbReference type="SAM" id="SignalP"/>
    </source>
</evidence>
<proteinExistence type="inferred from homology"/>
<comment type="caution">
    <text evidence="8">The sequence shown here is derived from an EMBL/GenBank/DDBJ whole genome shotgun (WGS) entry which is preliminary data.</text>
</comment>
<dbReference type="GO" id="GO:0004601">
    <property type="term" value="F:peroxidase activity"/>
    <property type="evidence" value="ECO:0007669"/>
    <property type="project" value="UniProtKB-KW"/>
</dbReference>
<dbReference type="InterPro" id="IPR036249">
    <property type="entry name" value="Thioredoxin-like_sf"/>
</dbReference>
<dbReference type="PANTHER" id="PTHR11592">
    <property type="entry name" value="GLUTATHIONE PEROXIDASE"/>
    <property type="match status" value="1"/>
</dbReference>
<evidence type="ECO:0000256" key="2">
    <source>
        <dbReference type="ARBA" id="ARBA00022559"/>
    </source>
</evidence>
<feature type="chain" id="PRO_5014816119" description="Glutathione peroxidase" evidence="6">
    <location>
        <begin position="20"/>
        <end position="177"/>
    </location>
</feature>
<keyword evidence="3 5" id="KW-0560">Oxidoreductase</keyword>
<accession>A0A2D6YHJ1</accession>
<evidence type="ECO:0000256" key="5">
    <source>
        <dbReference type="RuleBase" id="RU000499"/>
    </source>
</evidence>
<dbReference type="SUPFAM" id="SSF52833">
    <property type="entry name" value="Thioredoxin-like"/>
    <property type="match status" value="1"/>
</dbReference>
<dbReference type="PANTHER" id="PTHR11592:SF78">
    <property type="entry name" value="GLUTATHIONE PEROXIDASE"/>
    <property type="match status" value="1"/>
</dbReference>